<dbReference type="Proteomes" id="UP000729733">
    <property type="component" value="Unassembled WGS sequence"/>
</dbReference>
<dbReference type="InterPro" id="IPR050166">
    <property type="entry name" value="ABC_transporter_ATP-bind"/>
</dbReference>
<keyword evidence="4" id="KW-0547">Nucleotide-binding</keyword>
<evidence type="ECO:0000256" key="5">
    <source>
        <dbReference type="ARBA" id="ARBA00022840"/>
    </source>
</evidence>
<evidence type="ECO:0000256" key="2">
    <source>
        <dbReference type="ARBA" id="ARBA00009440"/>
    </source>
</evidence>
<comment type="caution">
    <text evidence="7">The sequence shown here is derived from an EMBL/GenBank/DDBJ whole genome shotgun (WGS) entry which is preliminary data.</text>
</comment>
<dbReference type="Pfam" id="PF00005">
    <property type="entry name" value="ABC_tran"/>
    <property type="match status" value="1"/>
</dbReference>
<dbReference type="GO" id="GO:0005886">
    <property type="term" value="C:plasma membrane"/>
    <property type="evidence" value="ECO:0007669"/>
    <property type="project" value="UniProtKB-SubCell"/>
</dbReference>
<dbReference type="InterPro" id="IPR017871">
    <property type="entry name" value="ABC_transporter-like_CS"/>
</dbReference>
<comment type="subcellular location">
    <subcellularLocation>
        <location evidence="1">Cell inner membrane</location>
        <topology evidence="1">Peripheral membrane protein</topology>
    </subcellularLocation>
</comment>
<keyword evidence="8" id="KW-1185">Reference proteome</keyword>
<accession>A0A964BXK3</accession>
<dbReference type="RefSeq" id="WP_229642233.1">
    <property type="nucleotide sequence ID" value="NZ_JADWDC010000068.1"/>
</dbReference>
<dbReference type="SMART" id="SM00382">
    <property type="entry name" value="AAA"/>
    <property type="match status" value="1"/>
</dbReference>
<keyword evidence="3" id="KW-0813">Transport</keyword>
<dbReference type="SUPFAM" id="SSF52540">
    <property type="entry name" value="P-loop containing nucleoside triphosphate hydrolases"/>
    <property type="match status" value="1"/>
</dbReference>
<comment type="similarity">
    <text evidence="2">Belongs to the ABC transporter superfamily. Nitrate/nitrite/cyanate uptake transporter (NitT) (TC 3.A.1.16) family.</text>
</comment>
<evidence type="ECO:0000256" key="4">
    <source>
        <dbReference type="ARBA" id="ARBA00022741"/>
    </source>
</evidence>
<proteinExistence type="inferred from homology"/>
<name>A0A964BXK3_9CYAN</name>
<gene>
    <name evidence="7" type="ORF">I4641_19390</name>
</gene>
<dbReference type="PROSITE" id="PS50893">
    <property type="entry name" value="ABC_TRANSPORTER_2"/>
    <property type="match status" value="1"/>
</dbReference>
<dbReference type="InterPro" id="IPR027417">
    <property type="entry name" value="P-loop_NTPase"/>
</dbReference>
<feature type="domain" description="ABC transporter" evidence="6">
    <location>
        <begin position="19"/>
        <end position="251"/>
    </location>
</feature>
<reference evidence="7" key="1">
    <citation type="journal article" date="2021" name="Antonie Van Leeuwenhoek">
        <title>Draft genome and description of Waterburya agarophytonicola gen. nov. sp. nov. (Pleurocapsales, Cyanobacteria): a seaweed symbiont.</title>
        <authorList>
            <person name="Bonthond G."/>
            <person name="Shalygin S."/>
            <person name="Bayer T."/>
            <person name="Weinberger F."/>
        </authorList>
    </citation>
    <scope>NUCLEOTIDE SEQUENCE</scope>
    <source>
        <strain evidence="7">KI4</strain>
    </source>
</reference>
<evidence type="ECO:0000259" key="6">
    <source>
        <dbReference type="PROSITE" id="PS50893"/>
    </source>
</evidence>
<dbReference type="GO" id="GO:0016887">
    <property type="term" value="F:ATP hydrolysis activity"/>
    <property type="evidence" value="ECO:0007669"/>
    <property type="project" value="InterPro"/>
</dbReference>
<protein>
    <submittedName>
        <fullName evidence="7">ABC transporter ATP-binding protein</fullName>
    </submittedName>
</protein>
<dbReference type="PROSITE" id="PS00211">
    <property type="entry name" value="ABC_TRANSPORTER_1"/>
    <property type="match status" value="1"/>
</dbReference>
<dbReference type="InterPro" id="IPR003439">
    <property type="entry name" value="ABC_transporter-like_ATP-bd"/>
</dbReference>
<evidence type="ECO:0000313" key="7">
    <source>
        <dbReference type="EMBL" id="MCC0179135.1"/>
    </source>
</evidence>
<organism evidence="7 8">
    <name type="scientific">Waterburya agarophytonicola KI4</name>
    <dbReference type="NCBI Taxonomy" id="2874699"/>
    <lineage>
        <taxon>Bacteria</taxon>
        <taxon>Bacillati</taxon>
        <taxon>Cyanobacteriota</taxon>
        <taxon>Cyanophyceae</taxon>
        <taxon>Pleurocapsales</taxon>
        <taxon>Hyellaceae</taxon>
        <taxon>Waterburya</taxon>
        <taxon>Waterburya agarophytonicola</taxon>
    </lineage>
</organism>
<dbReference type="PANTHER" id="PTHR42788">
    <property type="entry name" value="TAURINE IMPORT ATP-BINDING PROTEIN-RELATED"/>
    <property type="match status" value="1"/>
</dbReference>
<dbReference type="InterPro" id="IPR003593">
    <property type="entry name" value="AAA+_ATPase"/>
</dbReference>
<evidence type="ECO:0000256" key="3">
    <source>
        <dbReference type="ARBA" id="ARBA00022448"/>
    </source>
</evidence>
<dbReference type="PANTHER" id="PTHR42788:SF13">
    <property type="entry name" value="ALIPHATIC SULFONATES IMPORT ATP-BINDING PROTEIN SSUB"/>
    <property type="match status" value="1"/>
</dbReference>
<dbReference type="AlphaFoldDB" id="A0A964BXK3"/>
<dbReference type="CDD" id="cd03293">
    <property type="entry name" value="ABC_NrtD_SsuB_transporters"/>
    <property type="match status" value="1"/>
</dbReference>
<dbReference type="EMBL" id="JADWDC010000068">
    <property type="protein sequence ID" value="MCC0179135.1"/>
    <property type="molecule type" value="Genomic_DNA"/>
</dbReference>
<evidence type="ECO:0000256" key="1">
    <source>
        <dbReference type="ARBA" id="ARBA00004417"/>
    </source>
</evidence>
<sequence>MQEIAVESQPLTQLTYGLVEVQDLSVCFTDKSQNINTVVDKINFTVEPGSFVCLLGPSGCGKSTVLNTIAGFIKPTKGKILVDEQAVTKPGADRGFVFQQYSLLPWKTVFQNVEFGLRIKGIAKAKRQELVAEYLNRVGLYNRRDSFPHQLSGGMKQRASIVRALINSPSVLLMDEPFSALDAQTRHMMQELLMEIWQDFKTTVIFVTHDIEEAVLLGDRILVMGVNPGHIKEDIAIDLKRPRHIDDTLTPEFIQISRQVLATIREETLKSMEC</sequence>
<keyword evidence="5 7" id="KW-0067">ATP-binding</keyword>
<evidence type="ECO:0000313" key="8">
    <source>
        <dbReference type="Proteomes" id="UP000729733"/>
    </source>
</evidence>
<dbReference type="GO" id="GO:0005524">
    <property type="term" value="F:ATP binding"/>
    <property type="evidence" value="ECO:0007669"/>
    <property type="project" value="UniProtKB-KW"/>
</dbReference>
<dbReference type="Gene3D" id="3.40.50.300">
    <property type="entry name" value="P-loop containing nucleotide triphosphate hydrolases"/>
    <property type="match status" value="1"/>
</dbReference>